<dbReference type="EMBL" id="MN740580">
    <property type="protein sequence ID" value="QHU34778.1"/>
    <property type="molecule type" value="Genomic_DNA"/>
</dbReference>
<organism evidence="2">
    <name type="scientific">viral metagenome</name>
    <dbReference type="NCBI Taxonomy" id="1070528"/>
    <lineage>
        <taxon>unclassified sequences</taxon>
        <taxon>metagenomes</taxon>
        <taxon>organismal metagenomes</taxon>
    </lineage>
</organism>
<keyword evidence="1" id="KW-0812">Transmembrane</keyword>
<sequence length="30" mass="3765">MGISILMLFIFLKLYMLYFLKYLKKNDYKI</sequence>
<name>A0A6C0LXP0_9ZZZZ</name>
<keyword evidence="1" id="KW-0472">Membrane</keyword>
<evidence type="ECO:0000313" key="2">
    <source>
        <dbReference type="EMBL" id="QHU34778.1"/>
    </source>
</evidence>
<reference evidence="2" key="1">
    <citation type="journal article" date="2020" name="Nature">
        <title>Giant virus diversity and host interactions through global metagenomics.</title>
        <authorList>
            <person name="Schulz F."/>
            <person name="Roux S."/>
            <person name="Paez-Espino D."/>
            <person name="Jungbluth S."/>
            <person name="Walsh D.A."/>
            <person name="Denef V.J."/>
            <person name="McMahon K.D."/>
            <person name="Konstantinidis K.T."/>
            <person name="Eloe-Fadrosh E.A."/>
            <person name="Kyrpides N.C."/>
            <person name="Woyke T."/>
        </authorList>
    </citation>
    <scope>NUCLEOTIDE SEQUENCE</scope>
    <source>
        <strain evidence="2">GVMAG-S-1017244-22</strain>
    </source>
</reference>
<feature type="transmembrane region" description="Helical" evidence="1">
    <location>
        <begin position="6"/>
        <end position="23"/>
    </location>
</feature>
<evidence type="ECO:0000256" key="1">
    <source>
        <dbReference type="SAM" id="Phobius"/>
    </source>
</evidence>
<dbReference type="AlphaFoldDB" id="A0A6C0LXP0"/>
<protein>
    <submittedName>
        <fullName evidence="2">Uncharacterized protein</fullName>
    </submittedName>
</protein>
<accession>A0A6C0LXP0</accession>
<proteinExistence type="predicted"/>
<keyword evidence="1" id="KW-1133">Transmembrane helix</keyword>